<feature type="compositionally biased region" description="Polar residues" evidence="1">
    <location>
        <begin position="22"/>
        <end position="34"/>
    </location>
</feature>
<feature type="compositionally biased region" description="Polar residues" evidence="1">
    <location>
        <begin position="70"/>
        <end position="94"/>
    </location>
</feature>
<evidence type="ECO:0000313" key="2">
    <source>
        <dbReference type="EMBL" id="KAL3692002.1"/>
    </source>
</evidence>
<dbReference type="AlphaFoldDB" id="A0ABD3HN62"/>
<dbReference type="Proteomes" id="UP001633002">
    <property type="component" value="Unassembled WGS sequence"/>
</dbReference>
<accession>A0ABD3HN62</accession>
<name>A0ABD3HN62_9MARC</name>
<comment type="caution">
    <text evidence="2">The sequence shown here is derived from an EMBL/GenBank/DDBJ whole genome shotgun (WGS) entry which is preliminary data.</text>
</comment>
<gene>
    <name evidence="2" type="ORF">R1sor_005653</name>
</gene>
<organism evidence="2 3">
    <name type="scientific">Riccia sorocarpa</name>
    <dbReference type="NCBI Taxonomy" id="122646"/>
    <lineage>
        <taxon>Eukaryota</taxon>
        <taxon>Viridiplantae</taxon>
        <taxon>Streptophyta</taxon>
        <taxon>Embryophyta</taxon>
        <taxon>Marchantiophyta</taxon>
        <taxon>Marchantiopsida</taxon>
        <taxon>Marchantiidae</taxon>
        <taxon>Marchantiales</taxon>
        <taxon>Ricciaceae</taxon>
        <taxon>Riccia</taxon>
    </lineage>
</organism>
<proteinExistence type="predicted"/>
<feature type="region of interest" description="Disordered" evidence="1">
    <location>
        <begin position="70"/>
        <end position="131"/>
    </location>
</feature>
<dbReference type="EMBL" id="JBJQOH010000003">
    <property type="protein sequence ID" value="KAL3692002.1"/>
    <property type="molecule type" value="Genomic_DNA"/>
</dbReference>
<evidence type="ECO:0000256" key="1">
    <source>
        <dbReference type="SAM" id="MobiDB-lite"/>
    </source>
</evidence>
<evidence type="ECO:0000313" key="3">
    <source>
        <dbReference type="Proteomes" id="UP001633002"/>
    </source>
</evidence>
<protein>
    <submittedName>
        <fullName evidence="2">Uncharacterized protein</fullName>
    </submittedName>
</protein>
<feature type="region of interest" description="Disordered" evidence="1">
    <location>
        <begin position="21"/>
        <end position="48"/>
    </location>
</feature>
<sequence>MRPRSRNVLGGLILSRKRLPTNGAQSKVNYPQQTGRRDNMDWGRPPKPIIIPVGATLEDDDSDAVFTTVTSRTGKSGLNSKTADVNLDQDNMFQGLNEEGEHSGGIQDGEEDDDSHATRSQLGEHQEEKKE</sequence>
<reference evidence="2 3" key="1">
    <citation type="submission" date="2024-09" db="EMBL/GenBank/DDBJ databases">
        <title>Chromosome-scale assembly of Riccia sorocarpa.</title>
        <authorList>
            <person name="Paukszto L."/>
        </authorList>
    </citation>
    <scope>NUCLEOTIDE SEQUENCE [LARGE SCALE GENOMIC DNA]</scope>
    <source>
        <strain evidence="2">LP-2024</strain>
        <tissue evidence="2">Aerial parts of the thallus</tissue>
    </source>
</reference>
<feature type="compositionally biased region" description="Basic and acidic residues" evidence="1">
    <location>
        <begin position="122"/>
        <end position="131"/>
    </location>
</feature>
<keyword evidence="3" id="KW-1185">Reference proteome</keyword>